<dbReference type="EMBL" id="WXEY01000024">
    <property type="protein sequence ID" value="MZP31062.1"/>
    <property type="molecule type" value="Genomic_DNA"/>
</dbReference>
<feature type="domain" description="HD-GYP" evidence="1">
    <location>
        <begin position="119"/>
        <end position="316"/>
    </location>
</feature>
<sequence>MLSKRYGVGDVLKQDVYSLQGHLLIPRGAMISERLMAQIHKWEEIGVLIDKVPSSGSRNAQEPESDGEDICFLPRRKSKEEDVLYHQAIETVRDVFLDIRAGHVFNQQAVQERASAIVSSVIHDEKVGFRLNHLWQADDYTLHHSVDVCLLSTLIGLSIGMDREELNELAAGAILHDVGKIYIPRSILNKKGALSNREYETIKKHPVFGVKYFQETGMDLSDAQLYCILQHHEHCDGTGYPQGLRYPRIHLFARIVAVADVFSALTAGRPHRAPMDQLHAIDILCRESRSHLDMHIVSILINRLRDLLLHTRVRLNTGDEGYVVDFFESSPLRPTVLVTQDAFGRKVVSPYLVHLRQEQELSLQEILSGKQA</sequence>
<dbReference type="RefSeq" id="WP_161259582.1">
    <property type="nucleotide sequence ID" value="NZ_WXEY01000024.1"/>
</dbReference>
<dbReference type="CDD" id="cd00077">
    <property type="entry name" value="HDc"/>
    <property type="match status" value="1"/>
</dbReference>
<proteinExistence type="predicted"/>
<gene>
    <name evidence="2" type="ORF">GTO91_15205</name>
</gene>
<dbReference type="SMART" id="SM00471">
    <property type="entry name" value="HDc"/>
    <property type="match status" value="1"/>
</dbReference>
<reference evidence="2 3" key="1">
    <citation type="submission" date="2020-01" db="EMBL/GenBank/DDBJ databases">
        <title>Whole-genome sequence of Heliobacterium undosum DSM 13378.</title>
        <authorList>
            <person name="Kyndt J.A."/>
            <person name="Meyer T.E."/>
        </authorList>
    </citation>
    <scope>NUCLEOTIDE SEQUENCE [LARGE SCALE GENOMIC DNA]</scope>
    <source>
        <strain evidence="2 3">DSM 13378</strain>
    </source>
</reference>
<dbReference type="PANTHER" id="PTHR43155:SF2">
    <property type="entry name" value="CYCLIC DI-GMP PHOSPHODIESTERASE PA4108"/>
    <property type="match status" value="1"/>
</dbReference>
<dbReference type="AlphaFoldDB" id="A0A845L368"/>
<evidence type="ECO:0000259" key="1">
    <source>
        <dbReference type="PROSITE" id="PS51832"/>
    </source>
</evidence>
<protein>
    <submittedName>
        <fullName evidence="2">HD domain-containing protein</fullName>
    </submittedName>
</protein>
<dbReference type="InterPro" id="IPR037522">
    <property type="entry name" value="HD_GYP_dom"/>
</dbReference>
<dbReference type="OrthoDB" id="9798833at2"/>
<keyword evidence="3" id="KW-1185">Reference proteome</keyword>
<dbReference type="PROSITE" id="PS51832">
    <property type="entry name" value="HD_GYP"/>
    <property type="match status" value="1"/>
</dbReference>
<dbReference type="InterPro" id="IPR003607">
    <property type="entry name" value="HD/PDEase_dom"/>
</dbReference>
<comment type="caution">
    <text evidence="2">The sequence shown here is derived from an EMBL/GenBank/DDBJ whole genome shotgun (WGS) entry which is preliminary data.</text>
</comment>
<evidence type="ECO:0000313" key="2">
    <source>
        <dbReference type="EMBL" id="MZP31062.1"/>
    </source>
</evidence>
<accession>A0A845L368</accession>
<evidence type="ECO:0000313" key="3">
    <source>
        <dbReference type="Proteomes" id="UP000463470"/>
    </source>
</evidence>
<organism evidence="2 3">
    <name type="scientific">Heliomicrobium undosum</name>
    <dbReference type="NCBI Taxonomy" id="121734"/>
    <lineage>
        <taxon>Bacteria</taxon>
        <taxon>Bacillati</taxon>
        <taxon>Bacillota</taxon>
        <taxon>Clostridia</taxon>
        <taxon>Eubacteriales</taxon>
        <taxon>Heliobacteriaceae</taxon>
        <taxon>Heliomicrobium</taxon>
    </lineage>
</organism>
<dbReference type="Pfam" id="PF13487">
    <property type="entry name" value="HD_5"/>
    <property type="match status" value="1"/>
</dbReference>
<name>A0A845L368_9FIRM</name>
<dbReference type="SUPFAM" id="SSF109604">
    <property type="entry name" value="HD-domain/PDEase-like"/>
    <property type="match status" value="1"/>
</dbReference>
<dbReference type="Gene3D" id="1.10.3210.10">
    <property type="entry name" value="Hypothetical protein af1432"/>
    <property type="match status" value="1"/>
</dbReference>
<dbReference type="PANTHER" id="PTHR43155">
    <property type="entry name" value="CYCLIC DI-GMP PHOSPHODIESTERASE PA4108-RELATED"/>
    <property type="match status" value="1"/>
</dbReference>
<dbReference type="Proteomes" id="UP000463470">
    <property type="component" value="Unassembled WGS sequence"/>
</dbReference>